<dbReference type="PANTHER" id="PTHR47506:SF1">
    <property type="entry name" value="HTH-TYPE TRANSCRIPTIONAL REGULATOR YJDC"/>
    <property type="match status" value="1"/>
</dbReference>
<dbReference type="SUPFAM" id="SSF46689">
    <property type="entry name" value="Homeodomain-like"/>
    <property type="match status" value="1"/>
</dbReference>
<dbReference type="PANTHER" id="PTHR47506">
    <property type="entry name" value="TRANSCRIPTIONAL REGULATORY PROTEIN"/>
    <property type="match status" value="1"/>
</dbReference>
<keyword evidence="1" id="KW-0805">Transcription regulation</keyword>
<evidence type="ECO:0000256" key="1">
    <source>
        <dbReference type="ARBA" id="ARBA00023015"/>
    </source>
</evidence>
<dbReference type="Pfam" id="PF00440">
    <property type="entry name" value="TetR_N"/>
    <property type="match status" value="1"/>
</dbReference>
<evidence type="ECO:0000313" key="6">
    <source>
        <dbReference type="EMBL" id="KAB7751944.1"/>
    </source>
</evidence>
<dbReference type="InterPro" id="IPR001647">
    <property type="entry name" value="HTH_TetR"/>
</dbReference>
<sequence length="202" mass="22576">MSDARMERLLLLDAAMRVLERTGWWGFKVDSVLRQARLSTRSFYRHFEKKNDLLLALLEHEINGVTVHIERLTAAAFTPTDKITAYVTAIVDTAYRPDLAKRAALFATQWRELQQHYPDALRRCRAGLIAPLENAIRAGQATGDFRVEDSAATAQVIFSLVSGMTADEVTLGCETPRTEFEGTIMPFVARALGLDDAGCQRC</sequence>
<dbReference type="InterPro" id="IPR036271">
    <property type="entry name" value="Tet_transcr_reg_TetR-rel_C_sf"/>
</dbReference>
<evidence type="ECO:0000256" key="4">
    <source>
        <dbReference type="PROSITE-ProRule" id="PRU00335"/>
    </source>
</evidence>
<dbReference type="GO" id="GO:0003677">
    <property type="term" value="F:DNA binding"/>
    <property type="evidence" value="ECO:0007669"/>
    <property type="project" value="UniProtKB-UniRule"/>
</dbReference>
<comment type="caution">
    <text evidence="6">The sequence shown here is derived from an EMBL/GenBank/DDBJ whole genome shotgun (WGS) entry which is preliminary data.</text>
</comment>
<feature type="DNA-binding region" description="H-T-H motif" evidence="4">
    <location>
        <begin position="28"/>
        <end position="47"/>
    </location>
</feature>
<dbReference type="EMBL" id="ANBP01000053">
    <property type="protein sequence ID" value="KAB7751944.1"/>
    <property type="molecule type" value="Genomic_DNA"/>
</dbReference>
<evidence type="ECO:0000256" key="3">
    <source>
        <dbReference type="ARBA" id="ARBA00023163"/>
    </source>
</evidence>
<evidence type="ECO:0000313" key="7">
    <source>
        <dbReference type="Proteomes" id="UP000325690"/>
    </source>
</evidence>
<dbReference type="Gene3D" id="1.10.10.60">
    <property type="entry name" value="Homeodomain-like"/>
    <property type="match status" value="1"/>
</dbReference>
<accession>A0A5N5UQS2</accession>
<organism evidence="6 7">
    <name type="scientific">Mycolicibacterium phlei DSM 43239 = CCUG 21000</name>
    <dbReference type="NCBI Taxonomy" id="1226750"/>
    <lineage>
        <taxon>Bacteria</taxon>
        <taxon>Bacillati</taxon>
        <taxon>Actinomycetota</taxon>
        <taxon>Actinomycetes</taxon>
        <taxon>Mycobacteriales</taxon>
        <taxon>Mycobacteriaceae</taxon>
        <taxon>Mycolicibacterium</taxon>
    </lineage>
</organism>
<name>A0A5N5UQS2_MYCPH</name>
<evidence type="ECO:0000256" key="2">
    <source>
        <dbReference type="ARBA" id="ARBA00023125"/>
    </source>
</evidence>
<dbReference type="Gene3D" id="1.10.357.10">
    <property type="entry name" value="Tetracycline Repressor, domain 2"/>
    <property type="match status" value="1"/>
</dbReference>
<proteinExistence type="predicted"/>
<protein>
    <submittedName>
        <fullName evidence="6">TetR family transcriptional regulator</fullName>
    </submittedName>
</protein>
<keyword evidence="2 4" id="KW-0238">DNA-binding</keyword>
<dbReference type="InterPro" id="IPR041490">
    <property type="entry name" value="KstR2_TetR_C"/>
</dbReference>
<keyword evidence="7" id="KW-1185">Reference proteome</keyword>
<dbReference type="InterPro" id="IPR009057">
    <property type="entry name" value="Homeodomain-like_sf"/>
</dbReference>
<dbReference type="PROSITE" id="PS50977">
    <property type="entry name" value="HTH_TETR_2"/>
    <property type="match status" value="1"/>
</dbReference>
<reference evidence="6 7" key="1">
    <citation type="submission" date="2012-10" db="EMBL/GenBank/DDBJ databases">
        <title>The draft sequence of the Mycobacterium pheli genome.</title>
        <authorList>
            <person name="Pettersson B.M.F."/>
            <person name="Das S."/>
            <person name="Dasgupta S."/>
            <person name="Bhattacharya A."/>
            <person name="Kirsebom L.A."/>
        </authorList>
    </citation>
    <scope>NUCLEOTIDE SEQUENCE [LARGE SCALE GENOMIC DNA]</scope>
    <source>
        <strain evidence="6 7">CCUG 21000</strain>
    </source>
</reference>
<keyword evidence="3" id="KW-0804">Transcription</keyword>
<feature type="domain" description="HTH tetR-type" evidence="5">
    <location>
        <begin position="5"/>
        <end position="65"/>
    </location>
</feature>
<dbReference type="Proteomes" id="UP000325690">
    <property type="component" value="Unassembled WGS sequence"/>
</dbReference>
<dbReference type="Pfam" id="PF17932">
    <property type="entry name" value="TetR_C_24"/>
    <property type="match status" value="1"/>
</dbReference>
<dbReference type="AlphaFoldDB" id="A0A5N5UQS2"/>
<gene>
    <name evidence="6" type="ORF">MPHL21000_22445</name>
</gene>
<dbReference type="PRINTS" id="PR00455">
    <property type="entry name" value="HTHTETR"/>
</dbReference>
<dbReference type="SUPFAM" id="SSF48498">
    <property type="entry name" value="Tetracyclin repressor-like, C-terminal domain"/>
    <property type="match status" value="1"/>
</dbReference>
<evidence type="ECO:0000259" key="5">
    <source>
        <dbReference type="PROSITE" id="PS50977"/>
    </source>
</evidence>